<sequence length="186" mass="19824">MHILVTGGAGYCGSVAVAKLRAAGHSVVVFDNLATGFRAAVDPGAAFVQGDLRDADAVTRLFQQERAFDGILHFASASLVGESMRQPLHYLRDNLIGATNLLEQAVSHGVERFIFSSTANLFGAPDAIPIPPDAPVTPGSPYGGSKYFIERTLHWFGQVYGLRYACLRYFNAAGATAQLGEAQQPP</sequence>
<dbReference type="InterPro" id="IPR036291">
    <property type="entry name" value="NAD(P)-bd_dom_sf"/>
</dbReference>
<protein>
    <recommendedName>
        <fullName evidence="3">UDP-glucose 4-epimerase</fullName>
    </recommendedName>
    <alternativeName>
        <fullName evidence="5">Galactowaldenase</fullName>
    </alternativeName>
    <alternativeName>
        <fullName evidence="4">UDP-galactose 4-epimerase</fullName>
    </alternativeName>
</protein>
<dbReference type="InterPro" id="IPR001509">
    <property type="entry name" value="Epimerase_deHydtase"/>
</dbReference>
<feature type="domain" description="NAD-dependent epimerase/dehydratase" evidence="6">
    <location>
        <begin position="3"/>
        <end position="176"/>
    </location>
</feature>
<dbReference type="Pfam" id="PF01370">
    <property type="entry name" value="Epimerase"/>
    <property type="match status" value="1"/>
</dbReference>
<dbReference type="AlphaFoldDB" id="A0A0P9D7M7"/>
<evidence type="ECO:0000259" key="6">
    <source>
        <dbReference type="Pfam" id="PF01370"/>
    </source>
</evidence>
<dbReference type="Gene3D" id="3.40.50.720">
    <property type="entry name" value="NAD(P)-binding Rossmann-like Domain"/>
    <property type="match status" value="1"/>
</dbReference>
<gene>
    <name evidence="7" type="ORF">SE17_37450</name>
</gene>
<dbReference type="SUPFAM" id="SSF51735">
    <property type="entry name" value="NAD(P)-binding Rossmann-fold domains"/>
    <property type="match status" value="1"/>
</dbReference>
<dbReference type="Proteomes" id="UP000050509">
    <property type="component" value="Unassembled WGS sequence"/>
</dbReference>
<accession>A0A0P9D7M7</accession>
<evidence type="ECO:0000256" key="5">
    <source>
        <dbReference type="ARBA" id="ARBA00033067"/>
    </source>
</evidence>
<proteinExistence type="inferred from homology"/>
<dbReference type="GO" id="GO:0033499">
    <property type="term" value="P:galactose catabolic process via UDP-galactose, Leloir pathway"/>
    <property type="evidence" value="ECO:0007669"/>
    <property type="project" value="TreeGrafter"/>
</dbReference>
<evidence type="ECO:0000256" key="3">
    <source>
        <dbReference type="ARBA" id="ARBA00018569"/>
    </source>
</evidence>
<dbReference type="PANTHER" id="PTHR43725">
    <property type="entry name" value="UDP-GLUCOSE 4-EPIMERASE"/>
    <property type="match status" value="1"/>
</dbReference>
<dbReference type="EMBL" id="LJCR01002564">
    <property type="protein sequence ID" value="KPV48554.1"/>
    <property type="molecule type" value="Genomic_DNA"/>
</dbReference>
<evidence type="ECO:0000256" key="1">
    <source>
        <dbReference type="ARBA" id="ARBA00004947"/>
    </source>
</evidence>
<reference evidence="7 8" key="1">
    <citation type="submission" date="2015-09" db="EMBL/GenBank/DDBJ databases">
        <title>Draft genome sequence of Kouleothrix aurantiaca JCM 19913.</title>
        <authorList>
            <person name="Hemp J."/>
        </authorList>
    </citation>
    <scope>NUCLEOTIDE SEQUENCE [LARGE SCALE GENOMIC DNA]</scope>
    <source>
        <strain evidence="7 8">COM-B</strain>
    </source>
</reference>
<comment type="caution">
    <text evidence="7">The sequence shown here is derived from an EMBL/GenBank/DDBJ whole genome shotgun (WGS) entry which is preliminary data.</text>
</comment>
<dbReference type="PANTHER" id="PTHR43725:SF53">
    <property type="entry name" value="UDP-ARABINOSE 4-EPIMERASE 1"/>
    <property type="match status" value="1"/>
</dbReference>
<comment type="similarity">
    <text evidence="2">Belongs to the NAD(P)-dependent epimerase/dehydratase family.</text>
</comment>
<feature type="non-terminal residue" evidence="7">
    <location>
        <position position="186"/>
    </location>
</feature>
<organism evidence="7 8">
    <name type="scientific">Kouleothrix aurantiaca</name>
    <dbReference type="NCBI Taxonomy" id="186479"/>
    <lineage>
        <taxon>Bacteria</taxon>
        <taxon>Bacillati</taxon>
        <taxon>Chloroflexota</taxon>
        <taxon>Chloroflexia</taxon>
        <taxon>Chloroflexales</taxon>
        <taxon>Roseiflexineae</taxon>
        <taxon>Roseiflexaceae</taxon>
        <taxon>Kouleothrix</taxon>
    </lineage>
</organism>
<name>A0A0P9D7M7_9CHLR</name>
<evidence type="ECO:0000256" key="4">
    <source>
        <dbReference type="ARBA" id="ARBA00031367"/>
    </source>
</evidence>
<evidence type="ECO:0000256" key="2">
    <source>
        <dbReference type="ARBA" id="ARBA00007637"/>
    </source>
</evidence>
<dbReference type="Gene3D" id="3.90.25.10">
    <property type="entry name" value="UDP-galactose 4-epimerase, domain 1"/>
    <property type="match status" value="1"/>
</dbReference>
<keyword evidence="8" id="KW-1185">Reference proteome</keyword>
<evidence type="ECO:0000313" key="7">
    <source>
        <dbReference type="EMBL" id="KPV48554.1"/>
    </source>
</evidence>
<comment type="pathway">
    <text evidence="1">Carbohydrate metabolism; galactose metabolism.</text>
</comment>
<evidence type="ECO:0000313" key="8">
    <source>
        <dbReference type="Proteomes" id="UP000050509"/>
    </source>
</evidence>